<proteinExistence type="predicted"/>
<organism evidence="2 3">
    <name type="scientific">Cricetulus griseus</name>
    <name type="common">Chinese hamster</name>
    <name type="synonym">Cricetulus barabensis griseus</name>
    <dbReference type="NCBI Taxonomy" id="10029"/>
    <lineage>
        <taxon>Eukaryota</taxon>
        <taxon>Metazoa</taxon>
        <taxon>Chordata</taxon>
        <taxon>Craniata</taxon>
        <taxon>Vertebrata</taxon>
        <taxon>Euteleostomi</taxon>
        <taxon>Mammalia</taxon>
        <taxon>Eutheria</taxon>
        <taxon>Euarchontoglires</taxon>
        <taxon>Glires</taxon>
        <taxon>Rodentia</taxon>
        <taxon>Myomorpha</taxon>
        <taxon>Muroidea</taxon>
        <taxon>Cricetidae</taxon>
        <taxon>Cricetinae</taxon>
        <taxon>Cricetulus</taxon>
    </lineage>
</organism>
<dbReference type="Proteomes" id="UP000001075">
    <property type="component" value="Unassembled WGS sequence"/>
</dbReference>
<reference evidence="3" key="1">
    <citation type="journal article" date="2011" name="Nat. Biotechnol.">
        <title>The genomic sequence of the Chinese hamster ovary (CHO)-K1 cell line.</title>
        <authorList>
            <person name="Xu X."/>
            <person name="Nagarajan H."/>
            <person name="Lewis N.E."/>
            <person name="Pan S."/>
            <person name="Cai Z."/>
            <person name="Liu X."/>
            <person name="Chen W."/>
            <person name="Xie M."/>
            <person name="Wang W."/>
            <person name="Hammond S."/>
            <person name="Andersen M.R."/>
            <person name="Neff N."/>
            <person name="Passarelli B."/>
            <person name="Koh W."/>
            <person name="Fan H.C."/>
            <person name="Wang J."/>
            <person name="Gui Y."/>
            <person name="Lee K.H."/>
            <person name="Betenbaugh M.J."/>
            <person name="Quake S.R."/>
            <person name="Famili I."/>
            <person name="Palsson B.O."/>
            <person name="Wang J."/>
        </authorList>
    </citation>
    <scope>NUCLEOTIDE SEQUENCE [LARGE SCALE GENOMIC DNA]</scope>
    <source>
        <strain evidence="3">CHO K1 cell line</strain>
    </source>
</reference>
<sequence>MTALQTRVSDVPVTPLLELTRPGGGGGPAGPGLAHACSLLALFSPQAARPRAQAPAAPWGWRTPTGRLLLQKE</sequence>
<dbReference type="EMBL" id="JH000969">
    <property type="protein sequence ID" value="EGV95269.1"/>
    <property type="molecule type" value="Genomic_DNA"/>
</dbReference>
<dbReference type="AlphaFoldDB" id="G3HZE4"/>
<evidence type="ECO:0000256" key="1">
    <source>
        <dbReference type="SAM" id="MobiDB-lite"/>
    </source>
</evidence>
<name>G3HZE4_CRIGR</name>
<protein>
    <submittedName>
        <fullName evidence="2">Uncharacterized protein</fullName>
    </submittedName>
</protein>
<evidence type="ECO:0000313" key="2">
    <source>
        <dbReference type="EMBL" id="EGV95269.1"/>
    </source>
</evidence>
<dbReference type="InParanoid" id="G3HZE4"/>
<evidence type="ECO:0000313" key="3">
    <source>
        <dbReference type="Proteomes" id="UP000001075"/>
    </source>
</evidence>
<feature type="region of interest" description="Disordered" evidence="1">
    <location>
        <begin position="53"/>
        <end position="73"/>
    </location>
</feature>
<accession>G3HZE4</accession>
<gene>
    <name evidence="2" type="ORF">I79_016445</name>
</gene>